<evidence type="ECO:0000313" key="2">
    <source>
        <dbReference type="EMBL" id="SDP95558.1"/>
    </source>
</evidence>
<dbReference type="AlphaFoldDB" id="A0A1H0WXT3"/>
<dbReference type="EMBL" id="FNIX01000025">
    <property type="protein sequence ID" value="SDP95558.1"/>
    <property type="molecule type" value="Genomic_DNA"/>
</dbReference>
<keyword evidence="3" id="KW-1185">Reference proteome</keyword>
<evidence type="ECO:0000313" key="3">
    <source>
        <dbReference type="Proteomes" id="UP000199691"/>
    </source>
</evidence>
<dbReference type="Proteomes" id="UP000199691">
    <property type="component" value="Unassembled WGS sequence"/>
</dbReference>
<accession>A0A1H0WXT3</accession>
<proteinExistence type="predicted"/>
<feature type="region of interest" description="Disordered" evidence="1">
    <location>
        <begin position="1"/>
        <end position="74"/>
    </location>
</feature>
<feature type="compositionally biased region" description="Basic and acidic residues" evidence="1">
    <location>
        <begin position="46"/>
        <end position="67"/>
    </location>
</feature>
<name>A0A1H0WXT3_9PSEU</name>
<reference evidence="3" key="1">
    <citation type="submission" date="2016-10" db="EMBL/GenBank/DDBJ databases">
        <authorList>
            <person name="Varghese N."/>
            <person name="Submissions S."/>
        </authorList>
    </citation>
    <scope>NUCLEOTIDE SEQUENCE [LARGE SCALE GENOMIC DNA]</scope>
    <source>
        <strain evidence="3">CGMCC 4.6609</strain>
    </source>
</reference>
<organism evidence="2 3">
    <name type="scientific">Lentzea jiangxiensis</name>
    <dbReference type="NCBI Taxonomy" id="641025"/>
    <lineage>
        <taxon>Bacteria</taxon>
        <taxon>Bacillati</taxon>
        <taxon>Actinomycetota</taxon>
        <taxon>Actinomycetes</taxon>
        <taxon>Pseudonocardiales</taxon>
        <taxon>Pseudonocardiaceae</taxon>
        <taxon>Lentzea</taxon>
    </lineage>
</organism>
<feature type="compositionally biased region" description="Basic and acidic residues" evidence="1">
    <location>
        <begin position="8"/>
        <end position="37"/>
    </location>
</feature>
<protein>
    <submittedName>
        <fullName evidence="2">Uncharacterized protein</fullName>
    </submittedName>
</protein>
<evidence type="ECO:0000256" key="1">
    <source>
        <dbReference type="SAM" id="MobiDB-lite"/>
    </source>
</evidence>
<gene>
    <name evidence="2" type="ORF">SAMN05421507_12573</name>
</gene>
<sequence>MMPLFLKCNRERDSPPKYPEQFRKDSVELARSSDRPLRRSLSGDPKSVRRSREERPVTGRQLGDRHYPVAFPGA</sequence>